<name>A0ABR6PA07_9SPIR</name>
<evidence type="ECO:0000313" key="1">
    <source>
        <dbReference type="EMBL" id="MBB6031258.1"/>
    </source>
</evidence>
<dbReference type="EMBL" id="JACHFA010000001">
    <property type="protein sequence ID" value="MBB6031258.1"/>
    <property type="molecule type" value="Genomic_DNA"/>
</dbReference>
<keyword evidence="2" id="KW-1185">Reference proteome</keyword>
<dbReference type="Proteomes" id="UP000566276">
    <property type="component" value="Unassembled WGS sequence"/>
</dbReference>
<accession>A0ABR6PA07</accession>
<organism evidence="1 2">
    <name type="scientific">Borreliella spielmanii</name>
    <dbReference type="NCBI Taxonomy" id="88916"/>
    <lineage>
        <taxon>Bacteria</taxon>
        <taxon>Pseudomonadati</taxon>
        <taxon>Spirochaetota</taxon>
        <taxon>Spirochaetia</taxon>
        <taxon>Spirochaetales</taxon>
        <taxon>Borreliaceae</taxon>
        <taxon>Borreliella</taxon>
    </lineage>
</organism>
<sequence length="122" mass="14497">MRQADFFVKKCKKLILNSSNLHSLIENLKKIFCDILKEFDRKSLEDIFNYYYEAYDFNNNLYSFVEKFIPIINFLLFENLEYDFNADEKKLILNVFDLSANTLESDKLNRLASAVISLKILD</sequence>
<dbReference type="RefSeq" id="WP_183223377.1">
    <property type="nucleotide sequence ID" value="NZ_JACHFA010000001.1"/>
</dbReference>
<proteinExistence type="predicted"/>
<evidence type="ECO:0000313" key="2">
    <source>
        <dbReference type="Proteomes" id="UP000566276"/>
    </source>
</evidence>
<protein>
    <submittedName>
        <fullName evidence="1">Uncharacterized protein</fullName>
    </submittedName>
</protein>
<comment type="caution">
    <text evidence="1">The sequence shown here is derived from an EMBL/GenBank/DDBJ whole genome shotgun (WGS) entry which is preliminary data.</text>
</comment>
<gene>
    <name evidence="1" type="ORF">HNR35_000222</name>
</gene>
<reference evidence="1 2" key="1">
    <citation type="submission" date="2020-08" db="EMBL/GenBank/DDBJ databases">
        <title>Genomic Encyclopedia of Type Strains, Phase IV (KMG-IV): sequencing the most valuable type-strain genomes for metagenomic binning, comparative biology and taxonomic classification.</title>
        <authorList>
            <person name="Goeker M."/>
        </authorList>
    </citation>
    <scope>NUCLEOTIDE SEQUENCE [LARGE SCALE GENOMIC DNA]</scope>
    <source>
        <strain evidence="1 2">DSM 16813</strain>
    </source>
</reference>